<dbReference type="Pfam" id="PF03372">
    <property type="entry name" value="Exo_endo_phos"/>
    <property type="match status" value="1"/>
</dbReference>
<evidence type="ECO:0000313" key="3">
    <source>
        <dbReference type="Proteomes" id="UP000261540"/>
    </source>
</evidence>
<reference evidence="2" key="2">
    <citation type="submission" date="2025-09" db="UniProtKB">
        <authorList>
            <consortium name="Ensembl"/>
        </authorList>
    </citation>
    <scope>IDENTIFICATION</scope>
</reference>
<reference evidence="2" key="1">
    <citation type="submission" date="2025-08" db="UniProtKB">
        <authorList>
            <consortium name="Ensembl"/>
        </authorList>
    </citation>
    <scope>IDENTIFICATION</scope>
</reference>
<feature type="domain" description="Endonuclease/exonuclease/phosphatase" evidence="1">
    <location>
        <begin position="7"/>
        <end position="118"/>
    </location>
</feature>
<dbReference type="InterPro" id="IPR036691">
    <property type="entry name" value="Endo/exonu/phosph_ase_sf"/>
</dbReference>
<organism evidence="2 3">
    <name type="scientific">Paramormyrops kingsleyae</name>
    <dbReference type="NCBI Taxonomy" id="1676925"/>
    <lineage>
        <taxon>Eukaryota</taxon>
        <taxon>Metazoa</taxon>
        <taxon>Chordata</taxon>
        <taxon>Craniata</taxon>
        <taxon>Vertebrata</taxon>
        <taxon>Euteleostomi</taxon>
        <taxon>Actinopterygii</taxon>
        <taxon>Neopterygii</taxon>
        <taxon>Teleostei</taxon>
        <taxon>Osteoglossocephala</taxon>
        <taxon>Osteoglossomorpha</taxon>
        <taxon>Osteoglossiformes</taxon>
        <taxon>Mormyridae</taxon>
        <taxon>Paramormyrops</taxon>
    </lineage>
</organism>
<dbReference type="Gene3D" id="3.60.10.10">
    <property type="entry name" value="Endonuclease/exonuclease/phosphatase"/>
    <property type="match status" value="1"/>
</dbReference>
<sequence length="215" mass="24058">MANLVMATWNVRTLLTPQKHSSVTDILFRNRVDIAFLQETHLESKDVQRAASRRYAVVAASSASSHRSDVMILIHRSFKVKILGSGGDDGGRYCYVLFELAGRKLACFSLYTPTPYTNSFFQTITSKILSFSDHELVIGMDANAFLDLVLDKSPPLVGRRAPPSSYEHFAPLKFLKCYASFAVPFPHFERCPVDSNVLSLECPQASHKVLLSYSF</sequence>
<dbReference type="InterPro" id="IPR005135">
    <property type="entry name" value="Endo/exonuclease/phosphatase"/>
</dbReference>
<dbReference type="AlphaFoldDB" id="A0A3B3QWM6"/>
<dbReference type="GO" id="GO:0003824">
    <property type="term" value="F:catalytic activity"/>
    <property type="evidence" value="ECO:0007669"/>
    <property type="project" value="InterPro"/>
</dbReference>
<dbReference type="SUPFAM" id="SSF56219">
    <property type="entry name" value="DNase I-like"/>
    <property type="match status" value="1"/>
</dbReference>
<name>A0A3B3QWM6_9TELE</name>
<evidence type="ECO:0000313" key="2">
    <source>
        <dbReference type="Ensembl" id="ENSPKIP00000010987.1"/>
    </source>
</evidence>
<dbReference type="GeneTree" id="ENSGT00980000201181"/>
<dbReference type="Proteomes" id="UP000261540">
    <property type="component" value="Unplaced"/>
</dbReference>
<dbReference type="Ensembl" id="ENSPKIT00000035126.1">
    <property type="protein sequence ID" value="ENSPKIP00000010987.1"/>
    <property type="gene ID" value="ENSPKIG00000025484.1"/>
</dbReference>
<accession>A0A3B3QWM6</accession>
<evidence type="ECO:0000259" key="1">
    <source>
        <dbReference type="Pfam" id="PF03372"/>
    </source>
</evidence>
<proteinExistence type="predicted"/>
<protein>
    <recommendedName>
        <fullName evidence="1">Endonuclease/exonuclease/phosphatase domain-containing protein</fullName>
    </recommendedName>
</protein>
<keyword evidence="3" id="KW-1185">Reference proteome</keyword>